<feature type="region of interest" description="Disordered" evidence="1">
    <location>
        <begin position="1"/>
        <end position="44"/>
    </location>
</feature>
<gene>
    <name evidence="4" type="primary">LOC103708177</name>
</gene>
<keyword evidence="2" id="KW-1133">Transmembrane helix</keyword>
<protein>
    <submittedName>
        <fullName evidence="4">Tropomyosin alpha-4 chain-like</fullName>
    </submittedName>
</protein>
<evidence type="ECO:0000256" key="1">
    <source>
        <dbReference type="SAM" id="MobiDB-lite"/>
    </source>
</evidence>
<dbReference type="Gene3D" id="1.10.287.1490">
    <property type="match status" value="1"/>
</dbReference>
<dbReference type="GeneID" id="103708177"/>
<feature type="transmembrane region" description="Helical" evidence="2">
    <location>
        <begin position="254"/>
        <end position="276"/>
    </location>
</feature>
<feature type="compositionally biased region" description="Basic and acidic residues" evidence="1">
    <location>
        <begin position="71"/>
        <end position="82"/>
    </location>
</feature>
<dbReference type="OrthoDB" id="782586at2759"/>
<keyword evidence="3" id="KW-1185">Reference proteome</keyword>
<evidence type="ECO:0000313" key="4">
    <source>
        <dbReference type="RefSeq" id="XP_008791213.1"/>
    </source>
</evidence>
<dbReference type="KEGG" id="pda:103708177"/>
<accession>A0A8B7C3V1</accession>
<reference evidence="3" key="1">
    <citation type="journal article" date="2019" name="Nat. Commun.">
        <title>Genome-wide association mapping of date palm fruit traits.</title>
        <authorList>
            <person name="Hazzouri K.M."/>
            <person name="Gros-Balthazard M."/>
            <person name="Flowers J.M."/>
            <person name="Copetti D."/>
            <person name="Lemansour A."/>
            <person name="Lebrun M."/>
            <person name="Masmoudi K."/>
            <person name="Ferrand S."/>
            <person name="Dhar M.I."/>
            <person name="Fresquez Z.A."/>
            <person name="Rosas U."/>
            <person name="Zhang J."/>
            <person name="Talag J."/>
            <person name="Lee S."/>
            <person name="Kudrna D."/>
            <person name="Powell R.F."/>
            <person name="Leitch I.J."/>
            <person name="Krueger R.R."/>
            <person name="Wing R.A."/>
            <person name="Amiri K.M.A."/>
            <person name="Purugganan M.D."/>
        </authorList>
    </citation>
    <scope>NUCLEOTIDE SEQUENCE [LARGE SCALE GENOMIC DNA]</scope>
    <source>
        <strain evidence="3">cv. Khalas</strain>
    </source>
</reference>
<reference evidence="4" key="2">
    <citation type="submission" date="2025-08" db="UniProtKB">
        <authorList>
            <consortium name="RefSeq"/>
        </authorList>
    </citation>
    <scope>IDENTIFICATION</scope>
    <source>
        <tissue evidence="4">Young leaves</tissue>
    </source>
</reference>
<name>A0A8B7C3V1_PHODC</name>
<feature type="region of interest" description="Disordered" evidence="1">
    <location>
        <begin position="71"/>
        <end position="94"/>
    </location>
</feature>
<dbReference type="RefSeq" id="XP_008791213.1">
    <property type="nucleotide sequence ID" value="XM_008792991.4"/>
</dbReference>
<evidence type="ECO:0000313" key="3">
    <source>
        <dbReference type="Proteomes" id="UP000228380"/>
    </source>
</evidence>
<dbReference type="AlphaFoldDB" id="A0A8B7C3V1"/>
<evidence type="ECO:0000256" key="2">
    <source>
        <dbReference type="SAM" id="Phobius"/>
    </source>
</evidence>
<organism evidence="3 4">
    <name type="scientific">Phoenix dactylifera</name>
    <name type="common">Date palm</name>
    <dbReference type="NCBI Taxonomy" id="42345"/>
    <lineage>
        <taxon>Eukaryota</taxon>
        <taxon>Viridiplantae</taxon>
        <taxon>Streptophyta</taxon>
        <taxon>Embryophyta</taxon>
        <taxon>Tracheophyta</taxon>
        <taxon>Spermatophyta</taxon>
        <taxon>Magnoliopsida</taxon>
        <taxon>Liliopsida</taxon>
        <taxon>Arecaceae</taxon>
        <taxon>Coryphoideae</taxon>
        <taxon>Phoeniceae</taxon>
        <taxon>Phoenix</taxon>
    </lineage>
</organism>
<proteinExistence type="predicted"/>
<dbReference type="Proteomes" id="UP000228380">
    <property type="component" value="Chromosome 4"/>
</dbReference>
<feature type="compositionally biased region" description="Basic and acidic residues" evidence="1">
    <location>
        <begin position="32"/>
        <end position="41"/>
    </location>
</feature>
<keyword evidence="2" id="KW-0472">Membrane</keyword>
<keyword evidence="2" id="KW-0812">Transmembrane</keyword>
<sequence length="282" mass="30399">MEGKDDGVVSNGSVALEKDEALIGTLDQDQEGGEKEKKAETDADGTIYLIGDEFQGLQAEKQELERQLDDARKELHRAEGENRSLAGQAHHLEGELVRTQEDLAAAASAAEDFEAEADHLKRAIKDLEADKASLIADKAALEAKISALEGRLLAAAEEKEGKVRALQAKAEELEMKVRDLTEGLRHSKEQAKEAVEEQAKIGAAREEELQQVIKALEETKTRLEGEHAEFCSNIDRNLGERDAAVAAMEKGLNVAWVAAAVASVGAVAAGAVAVYLRKVGQR</sequence>
<dbReference type="SUPFAM" id="SSF57997">
    <property type="entry name" value="Tropomyosin"/>
    <property type="match status" value="1"/>
</dbReference>